<evidence type="ECO:0000259" key="4">
    <source>
        <dbReference type="Pfam" id="PF07638"/>
    </source>
</evidence>
<protein>
    <submittedName>
        <fullName evidence="5">ECF sigma factor family protein</fullName>
    </submittedName>
</protein>
<evidence type="ECO:0000313" key="6">
    <source>
        <dbReference type="Proteomes" id="UP000061569"/>
    </source>
</evidence>
<dbReference type="InterPro" id="IPR013324">
    <property type="entry name" value="RNA_pol_sigma_r3/r4-like"/>
</dbReference>
<name>A0A0S2DJ99_LYSEN</name>
<dbReference type="GO" id="GO:0016987">
    <property type="term" value="F:sigma factor activity"/>
    <property type="evidence" value="ECO:0007669"/>
    <property type="project" value="UniProtKB-KW"/>
</dbReference>
<dbReference type="InterPro" id="IPR011517">
    <property type="entry name" value="RNA_pol_sigma70_ECF-like"/>
</dbReference>
<dbReference type="NCBIfam" id="TIGR02937">
    <property type="entry name" value="sigma70-ECF"/>
    <property type="match status" value="1"/>
</dbReference>
<keyword evidence="3" id="KW-0804">Transcription</keyword>
<evidence type="ECO:0000256" key="3">
    <source>
        <dbReference type="ARBA" id="ARBA00023163"/>
    </source>
</evidence>
<dbReference type="PANTHER" id="PTHR43133">
    <property type="entry name" value="RNA POLYMERASE ECF-TYPE SIGMA FACTO"/>
    <property type="match status" value="1"/>
</dbReference>
<sequence>MTQESPPPDSTAAPAGPDAFEFPQATLDSVTQLIAAAQGGQPGAWDRVYALLYNDLHEAASLQIRRRWRRGSKRSPTSLINRTWLRLNQDKLTLNNRQHLLAVLSQAMRYALLDEVRRLKRLKYEESYLADKADPHYEPSYDPDLDQLLSIDRALEALSAVEPRLTQLVEMRYFAGMSDIEIGEVLGLTDRTIRRDWRKARAFLAAHLRVGPDLDGEDDAA</sequence>
<dbReference type="InterPro" id="IPR036388">
    <property type="entry name" value="WH-like_DNA-bd_sf"/>
</dbReference>
<dbReference type="GO" id="GO:0006352">
    <property type="term" value="P:DNA-templated transcription initiation"/>
    <property type="evidence" value="ECO:0007669"/>
    <property type="project" value="InterPro"/>
</dbReference>
<dbReference type="EMBL" id="CP013140">
    <property type="protein sequence ID" value="ALN58489.1"/>
    <property type="molecule type" value="Genomic_DNA"/>
</dbReference>
<dbReference type="AlphaFoldDB" id="A0A0S2DJ99"/>
<organism evidence="5 6">
    <name type="scientific">Lysobacter enzymogenes</name>
    <dbReference type="NCBI Taxonomy" id="69"/>
    <lineage>
        <taxon>Bacteria</taxon>
        <taxon>Pseudomonadati</taxon>
        <taxon>Pseudomonadota</taxon>
        <taxon>Gammaproteobacteria</taxon>
        <taxon>Lysobacterales</taxon>
        <taxon>Lysobacteraceae</taxon>
        <taxon>Lysobacter</taxon>
    </lineage>
</organism>
<dbReference type="InterPro" id="IPR053812">
    <property type="entry name" value="HTH_Sigma70_ECF-like"/>
</dbReference>
<dbReference type="NCBIfam" id="TIGR02999">
    <property type="entry name" value="Sig-70_X6"/>
    <property type="match status" value="1"/>
</dbReference>
<proteinExistence type="predicted"/>
<dbReference type="OrthoDB" id="128473at2"/>
<evidence type="ECO:0000256" key="2">
    <source>
        <dbReference type="ARBA" id="ARBA00023082"/>
    </source>
</evidence>
<feature type="domain" description="RNA polymerase sigma-70 ECF-like HTH" evidence="4">
    <location>
        <begin position="29"/>
        <end position="209"/>
    </location>
</feature>
<dbReference type="InterPro" id="IPR014284">
    <property type="entry name" value="RNA_pol_sigma-70_dom"/>
</dbReference>
<dbReference type="Proteomes" id="UP000061569">
    <property type="component" value="Chromosome"/>
</dbReference>
<dbReference type="STRING" id="69.GLE_3142"/>
<keyword evidence="2" id="KW-0731">Sigma factor</keyword>
<dbReference type="Gene3D" id="1.10.10.10">
    <property type="entry name" value="Winged helix-like DNA-binding domain superfamily/Winged helix DNA-binding domain"/>
    <property type="match status" value="1"/>
</dbReference>
<evidence type="ECO:0000256" key="1">
    <source>
        <dbReference type="ARBA" id="ARBA00023015"/>
    </source>
</evidence>
<keyword evidence="1" id="KW-0805">Transcription regulation</keyword>
<dbReference type="PANTHER" id="PTHR43133:SF39">
    <property type="entry name" value="SIMILAR TO RNA POLYMERASE SIGMA-E FACTOR"/>
    <property type="match status" value="1"/>
</dbReference>
<evidence type="ECO:0000313" key="5">
    <source>
        <dbReference type="EMBL" id="ALN58489.1"/>
    </source>
</evidence>
<dbReference type="InterPro" id="IPR039425">
    <property type="entry name" value="RNA_pol_sigma-70-like"/>
</dbReference>
<dbReference type="KEGG" id="lez:GLE_3142"/>
<accession>A0A0S2DJ99</accession>
<gene>
    <name evidence="5" type="ORF">GLE_3142</name>
</gene>
<reference evidence="5 6" key="1">
    <citation type="submission" date="2015-11" db="EMBL/GenBank/DDBJ databases">
        <title>Genome sequences of Lysobacter enzymogenes strain C3 and Lysobacter antibioticus ATCC 29479.</title>
        <authorList>
            <person name="Kobayashi D.Y."/>
        </authorList>
    </citation>
    <scope>NUCLEOTIDE SEQUENCE [LARGE SCALE GENOMIC DNA]</scope>
    <source>
        <strain evidence="5 6">C3</strain>
    </source>
</reference>
<dbReference type="Pfam" id="PF07638">
    <property type="entry name" value="Sigma70_ECF"/>
    <property type="match status" value="1"/>
</dbReference>
<dbReference type="PATRIC" id="fig|69.6.peg.3100"/>
<dbReference type="RefSeq" id="WP_057948074.1">
    <property type="nucleotide sequence ID" value="NZ_CP067396.1"/>
</dbReference>
<dbReference type="SUPFAM" id="SSF88659">
    <property type="entry name" value="Sigma3 and sigma4 domains of RNA polymerase sigma factors"/>
    <property type="match status" value="1"/>
</dbReference>